<keyword evidence="3 8" id="KW-0812">Transmembrane</keyword>
<organism evidence="9 10">
    <name type="scientific">Rhamnusium bicolor</name>
    <dbReference type="NCBI Taxonomy" id="1586634"/>
    <lineage>
        <taxon>Eukaryota</taxon>
        <taxon>Metazoa</taxon>
        <taxon>Ecdysozoa</taxon>
        <taxon>Arthropoda</taxon>
        <taxon>Hexapoda</taxon>
        <taxon>Insecta</taxon>
        <taxon>Pterygota</taxon>
        <taxon>Neoptera</taxon>
        <taxon>Endopterygota</taxon>
        <taxon>Coleoptera</taxon>
        <taxon>Polyphaga</taxon>
        <taxon>Cucujiformia</taxon>
        <taxon>Chrysomeloidea</taxon>
        <taxon>Cerambycidae</taxon>
        <taxon>Lepturinae</taxon>
        <taxon>Rhagiini</taxon>
        <taxon>Rhamnusium</taxon>
    </lineage>
</organism>
<dbReference type="AlphaFoldDB" id="A0AAV8X9Z9"/>
<dbReference type="Proteomes" id="UP001162156">
    <property type="component" value="Unassembled WGS sequence"/>
</dbReference>
<gene>
    <name evidence="9" type="ORF">NQ314_012746</name>
</gene>
<dbReference type="EMBL" id="JANEYF010003560">
    <property type="protein sequence ID" value="KAJ8935542.1"/>
    <property type="molecule type" value="Genomic_DNA"/>
</dbReference>
<dbReference type="GO" id="GO:0051033">
    <property type="term" value="F:RNA transmembrane transporter activity"/>
    <property type="evidence" value="ECO:0007669"/>
    <property type="project" value="TreeGrafter"/>
</dbReference>
<evidence type="ECO:0000313" key="9">
    <source>
        <dbReference type="EMBL" id="KAJ8935542.1"/>
    </source>
</evidence>
<evidence type="ECO:0000256" key="1">
    <source>
        <dbReference type="ARBA" id="ARBA00004141"/>
    </source>
</evidence>
<reference evidence="9" key="1">
    <citation type="journal article" date="2023" name="Insect Mol. Biol.">
        <title>Genome sequencing provides insights into the evolution of gene families encoding plant cell wall-degrading enzymes in longhorned beetles.</title>
        <authorList>
            <person name="Shin N.R."/>
            <person name="Okamura Y."/>
            <person name="Kirsch R."/>
            <person name="Pauchet Y."/>
        </authorList>
    </citation>
    <scope>NUCLEOTIDE SEQUENCE</scope>
    <source>
        <strain evidence="9">RBIC_L_NR</strain>
    </source>
</reference>
<dbReference type="PANTHER" id="PTHR12185">
    <property type="entry name" value="SID1 TRANSMEMBRANE FAMILY MEMEBER"/>
    <property type="match status" value="1"/>
</dbReference>
<comment type="similarity">
    <text evidence="2">Belongs to the SID1 family.</text>
</comment>
<sequence>MRRLLIEHKQIFVLDFSIGGLVVTQSFILALSTASPKPVTINIQLEEETDFYVQRDKIYSLSVSPSEPRYVFYNFQHNSSDTVVIEVDSEDDICLTVSVQDSRVCILLLHRFIIRIKKN</sequence>
<keyword evidence="10" id="KW-1185">Reference proteome</keyword>
<keyword evidence="7" id="KW-0325">Glycoprotein</keyword>
<evidence type="ECO:0000256" key="3">
    <source>
        <dbReference type="ARBA" id="ARBA00022692"/>
    </source>
</evidence>
<proteinExistence type="inferred from homology"/>
<evidence type="ECO:0000256" key="4">
    <source>
        <dbReference type="ARBA" id="ARBA00022729"/>
    </source>
</evidence>
<protein>
    <submittedName>
        <fullName evidence="9">Uncharacterized protein</fullName>
    </submittedName>
</protein>
<name>A0AAV8X9Z9_9CUCU</name>
<accession>A0AAV8X9Z9</accession>
<evidence type="ECO:0000256" key="2">
    <source>
        <dbReference type="ARBA" id="ARBA00006618"/>
    </source>
</evidence>
<dbReference type="InterPro" id="IPR025958">
    <property type="entry name" value="SID1_TM_fam"/>
</dbReference>
<comment type="subcellular location">
    <subcellularLocation>
        <location evidence="1">Membrane</location>
        <topology evidence="1">Multi-pass membrane protein</topology>
    </subcellularLocation>
</comment>
<keyword evidence="6 8" id="KW-0472">Membrane</keyword>
<evidence type="ECO:0000256" key="7">
    <source>
        <dbReference type="ARBA" id="ARBA00023180"/>
    </source>
</evidence>
<keyword evidence="5 8" id="KW-1133">Transmembrane helix</keyword>
<evidence type="ECO:0000256" key="8">
    <source>
        <dbReference type="SAM" id="Phobius"/>
    </source>
</evidence>
<feature type="transmembrane region" description="Helical" evidence="8">
    <location>
        <begin position="12"/>
        <end position="31"/>
    </location>
</feature>
<dbReference type="GO" id="GO:0005886">
    <property type="term" value="C:plasma membrane"/>
    <property type="evidence" value="ECO:0007669"/>
    <property type="project" value="TreeGrafter"/>
</dbReference>
<evidence type="ECO:0000313" key="10">
    <source>
        <dbReference type="Proteomes" id="UP001162156"/>
    </source>
</evidence>
<dbReference type="GO" id="GO:0003725">
    <property type="term" value="F:double-stranded RNA binding"/>
    <property type="evidence" value="ECO:0007669"/>
    <property type="project" value="TreeGrafter"/>
</dbReference>
<evidence type="ECO:0000256" key="6">
    <source>
        <dbReference type="ARBA" id="ARBA00023136"/>
    </source>
</evidence>
<dbReference type="Pfam" id="PF13965">
    <property type="entry name" value="SID-1_RNA_chan"/>
    <property type="match status" value="1"/>
</dbReference>
<comment type="caution">
    <text evidence="9">The sequence shown here is derived from an EMBL/GenBank/DDBJ whole genome shotgun (WGS) entry which is preliminary data.</text>
</comment>
<keyword evidence="4" id="KW-0732">Signal</keyword>
<evidence type="ECO:0000256" key="5">
    <source>
        <dbReference type="ARBA" id="ARBA00022989"/>
    </source>
</evidence>
<dbReference type="PANTHER" id="PTHR12185:SF14">
    <property type="entry name" value="CHOLESTEROL UPTAKE PROTEIN 1"/>
    <property type="match status" value="1"/>
</dbReference>
<dbReference type="GO" id="GO:0005764">
    <property type="term" value="C:lysosome"/>
    <property type="evidence" value="ECO:0007669"/>
    <property type="project" value="TreeGrafter"/>
</dbReference>